<organism evidence="1">
    <name type="scientific">marine metagenome</name>
    <dbReference type="NCBI Taxonomy" id="408172"/>
    <lineage>
        <taxon>unclassified sequences</taxon>
        <taxon>metagenomes</taxon>
        <taxon>ecological metagenomes</taxon>
    </lineage>
</organism>
<dbReference type="InterPro" id="IPR028994">
    <property type="entry name" value="Integrin_alpha_N"/>
</dbReference>
<protein>
    <recommendedName>
        <fullName evidence="2">VCBS repeat-containing protein</fullName>
    </recommendedName>
</protein>
<accession>A0A382XW92</accession>
<dbReference type="SUPFAM" id="SSF69318">
    <property type="entry name" value="Integrin alpha N-terminal domain"/>
    <property type="match status" value="1"/>
</dbReference>
<name>A0A382XW92_9ZZZZ</name>
<sequence length="117" mass="12860">MMVIIILSGCKSESIEETTSETPSETMGTVFENPLEYSAGENPTTIESGDWNNDNRTDLMVLNPRKQSGTSSLVDGTLYQFLDNSSLSTKFPFSSTSLTPATTVWRQHLIAIDFNGD</sequence>
<reference evidence="1" key="1">
    <citation type="submission" date="2018-05" db="EMBL/GenBank/DDBJ databases">
        <authorList>
            <person name="Lanie J.A."/>
            <person name="Ng W.-L."/>
            <person name="Kazmierczak K.M."/>
            <person name="Andrzejewski T.M."/>
            <person name="Davidsen T.M."/>
            <person name="Wayne K.J."/>
            <person name="Tettelin H."/>
            <person name="Glass J.I."/>
            <person name="Rusch D."/>
            <person name="Podicherti R."/>
            <person name="Tsui H.-C.T."/>
            <person name="Winkler M.E."/>
        </authorList>
    </citation>
    <scope>NUCLEOTIDE SEQUENCE</scope>
</reference>
<proteinExistence type="predicted"/>
<gene>
    <name evidence="1" type="ORF">METZ01_LOCUS428117</name>
</gene>
<feature type="non-terminal residue" evidence="1">
    <location>
        <position position="117"/>
    </location>
</feature>
<dbReference type="AlphaFoldDB" id="A0A382XW92"/>
<evidence type="ECO:0000313" key="1">
    <source>
        <dbReference type="EMBL" id="SVD75263.1"/>
    </source>
</evidence>
<evidence type="ECO:0008006" key="2">
    <source>
        <dbReference type="Google" id="ProtNLM"/>
    </source>
</evidence>
<dbReference type="EMBL" id="UINC01170960">
    <property type="protein sequence ID" value="SVD75263.1"/>
    <property type="molecule type" value="Genomic_DNA"/>
</dbReference>